<evidence type="ECO:0000256" key="1">
    <source>
        <dbReference type="SAM" id="MobiDB-lite"/>
    </source>
</evidence>
<sequence length="324" mass="37325">MAIRGGVDHQQQQPGEEQQQLLEEQQPGEEQTSLRRRRLLTFTDYAGIGDMPFVPPADSLYHRYFQAHRRVTWDRVRVPDKEGTPGGIKVLPPERDQKGLPTCIYEAMMAWMESHLRLKGVIVRLSSKHLQDQEQALVSGETDRTARCMKVVSSTGILSEDDYENQNLTGIRYVVEGLDSFFSLNKEAIERAVETMHSGPLLLVFHCGESYYDYIAKYKCKPILSYKKYRHEKMLTHAVNCIGYGVEAFVPSWEFQNSYGKKLGPRGRLLPQNAIRLFGMTWIRAALSSKKRRRMFLDDPDADFVQPPLKKPMLEPPIDWMDID</sequence>
<dbReference type="SUPFAM" id="SSF54001">
    <property type="entry name" value="Cysteine proteinases"/>
    <property type="match status" value="1"/>
</dbReference>
<name>M7YWQ3_TRIUA</name>
<protein>
    <recommendedName>
        <fullName evidence="2">Peptidase C1A papain C-terminal domain-containing protein</fullName>
    </recommendedName>
</protein>
<dbReference type="InterPro" id="IPR038765">
    <property type="entry name" value="Papain-like_cys_pep_sf"/>
</dbReference>
<dbReference type="Pfam" id="PF00112">
    <property type="entry name" value="Peptidase_C1"/>
    <property type="match status" value="1"/>
</dbReference>
<gene>
    <name evidence="3" type="ORF">TRIUR3_02771</name>
</gene>
<proteinExistence type="predicted"/>
<dbReference type="InterPro" id="IPR000668">
    <property type="entry name" value="Peptidase_C1A_C"/>
</dbReference>
<organism evidence="3">
    <name type="scientific">Triticum urartu</name>
    <name type="common">Red wild einkorn</name>
    <name type="synonym">Crithodium urartu</name>
    <dbReference type="NCBI Taxonomy" id="4572"/>
    <lineage>
        <taxon>Eukaryota</taxon>
        <taxon>Viridiplantae</taxon>
        <taxon>Streptophyta</taxon>
        <taxon>Embryophyta</taxon>
        <taxon>Tracheophyta</taxon>
        <taxon>Spermatophyta</taxon>
        <taxon>Magnoliopsida</taxon>
        <taxon>Liliopsida</taxon>
        <taxon>Poales</taxon>
        <taxon>Poaceae</taxon>
        <taxon>BOP clade</taxon>
        <taxon>Pooideae</taxon>
        <taxon>Triticodae</taxon>
        <taxon>Triticeae</taxon>
        <taxon>Triticinae</taxon>
        <taxon>Triticum</taxon>
    </lineage>
</organism>
<dbReference type="EMBL" id="KD212155">
    <property type="protein sequence ID" value="EMS52037.1"/>
    <property type="molecule type" value="Genomic_DNA"/>
</dbReference>
<accession>M7YWQ3</accession>
<dbReference type="GO" id="GO:0008234">
    <property type="term" value="F:cysteine-type peptidase activity"/>
    <property type="evidence" value="ECO:0007669"/>
    <property type="project" value="InterPro"/>
</dbReference>
<feature type="region of interest" description="Disordered" evidence="1">
    <location>
        <begin position="1"/>
        <end position="33"/>
    </location>
</feature>
<evidence type="ECO:0000313" key="3">
    <source>
        <dbReference type="EMBL" id="EMS52037.1"/>
    </source>
</evidence>
<dbReference type="GO" id="GO:0006508">
    <property type="term" value="P:proteolysis"/>
    <property type="evidence" value="ECO:0007669"/>
    <property type="project" value="InterPro"/>
</dbReference>
<evidence type="ECO:0000259" key="2">
    <source>
        <dbReference type="Pfam" id="PF00112"/>
    </source>
</evidence>
<dbReference type="AlphaFoldDB" id="M7YWQ3"/>
<dbReference type="Gene3D" id="3.90.70.10">
    <property type="entry name" value="Cysteine proteinases"/>
    <property type="match status" value="1"/>
</dbReference>
<feature type="compositionally biased region" description="Low complexity" evidence="1">
    <location>
        <begin position="10"/>
        <end position="31"/>
    </location>
</feature>
<feature type="domain" description="Peptidase C1A papain C-terminal" evidence="2">
    <location>
        <begin position="96"/>
        <end position="267"/>
    </location>
</feature>
<reference evidence="3" key="1">
    <citation type="journal article" date="2013" name="Nature">
        <title>Draft genome of the wheat A-genome progenitor Triticum urartu.</title>
        <authorList>
            <person name="Ling H.Q."/>
            <person name="Zhao S."/>
            <person name="Liu D."/>
            <person name="Wang J."/>
            <person name="Sun H."/>
            <person name="Zhang C."/>
            <person name="Fan H."/>
            <person name="Li D."/>
            <person name="Dong L."/>
            <person name="Tao Y."/>
            <person name="Gao C."/>
            <person name="Wu H."/>
            <person name="Li Y."/>
            <person name="Cui Y."/>
            <person name="Guo X."/>
            <person name="Zheng S."/>
            <person name="Wang B."/>
            <person name="Yu K."/>
            <person name="Liang Q."/>
            <person name="Yang W."/>
            <person name="Lou X."/>
            <person name="Chen J."/>
            <person name="Feng M."/>
            <person name="Jian J."/>
            <person name="Zhang X."/>
            <person name="Luo G."/>
            <person name="Jiang Y."/>
            <person name="Liu J."/>
            <person name="Wang Z."/>
            <person name="Sha Y."/>
            <person name="Zhang B."/>
            <person name="Wu H."/>
            <person name="Tang D."/>
            <person name="Shen Q."/>
            <person name="Xue P."/>
            <person name="Zou S."/>
            <person name="Wang X."/>
            <person name="Liu X."/>
            <person name="Wang F."/>
            <person name="Yang Y."/>
            <person name="An X."/>
            <person name="Dong Z."/>
            <person name="Zhang K."/>
            <person name="Zhang X."/>
            <person name="Luo M.C."/>
            <person name="Dvorak J."/>
            <person name="Tong Y."/>
            <person name="Wang J."/>
            <person name="Yang H."/>
            <person name="Li Z."/>
            <person name="Wang D."/>
            <person name="Zhang A."/>
            <person name="Wang J."/>
        </authorList>
    </citation>
    <scope>NUCLEOTIDE SEQUENCE</scope>
</reference>
<dbReference type="OMA" id="MAWMESH"/>